<keyword evidence="2" id="KW-1185">Reference proteome</keyword>
<dbReference type="STRING" id="119641.SAMN05421842_10141"/>
<reference evidence="1 2" key="1">
    <citation type="submission" date="2016-10" db="EMBL/GenBank/DDBJ databases">
        <authorList>
            <person name="de Groot N.N."/>
        </authorList>
    </citation>
    <scope>NUCLEOTIDE SEQUENCE [LARGE SCALE GENOMIC DNA]</scope>
    <source>
        <strain evidence="1 2">DSM 12992</strain>
    </source>
</reference>
<gene>
    <name evidence="1" type="ORF">SAMN05421842_10141</name>
</gene>
<dbReference type="Proteomes" id="UP000199263">
    <property type="component" value="Unassembled WGS sequence"/>
</dbReference>
<protein>
    <submittedName>
        <fullName evidence="1">Uncharacterized protein</fullName>
    </submittedName>
</protein>
<name>A0A1I1GS87_9CLOT</name>
<dbReference type="RefSeq" id="WP_090087382.1">
    <property type="nucleotide sequence ID" value="NZ_FOMG01000001.1"/>
</dbReference>
<evidence type="ECO:0000313" key="2">
    <source>
        <dbReference type="Proteomes" id="UP000199263"/>
    </source>
</evidence>
<accession>A0A1I1GS87</accession>
<evidence type="ECO:0000313" key="1">
    <source>
        <dbReference type="EMBL" id="SFC14356.1"/>
    </source>
</evidence>
<sequence length="144" mass="16280">MGKGNREAFTLNESSSREKIVFDFLQTQYNKSQVIKDILYEYIMSNNLQISTQHIQHNHVINTTKCVNDVSNVYKDTQQNDVIVGNDVAQVNNKIDTSTPKDNASNDNDFSIDLNSIDDEEVNISTEKKNKSATENALDFVLGM</sequence>
<proteinExistence type="predicted"/>
<dbReference type="OrthoDB" id="1937890at2"/>
<organism evidence="1 2">
    <name type="scientific">Clostridium uliginosum</name>
    <dbReference type="NCBI Taxonomy" id="119641"/>
    <lineage>
        <taxon>Bacteria</taxon>
        <taxon>Bacillati</taxon>
        <taxon>Bacillota</taxon>
        <taxon>Clostridia</taxon>
        <taxon>Eubacteriales</taxon>
        <taxon>Clostridiaceae</taxon>
        <taxon>Clostridium</taxon>
    </lineage>
</organism>
<dbReference type="AlphaFoldDB" id="A0A1I1GS87"/>
<dbReference type="EMBL" id="FOMG01000001">
    <property type="protein sequence ID" value="SFC14356.1"/>
    <property type="molecule type" value="Genomic_DNA"/>
</dbReference>